<dbReference type="Proteomes" id="UP000265520">
    <property type="component" value="Unassembled WGS sequence"/>
</dbReference>
<keyword evidence="2" id="KW-1185">Reference proteome</keyword>
<organism evidence="1 2">
    <name type="scientific">Trifolium medium</name>
    <dbReference type="NCBI Taxonomy" id="97028"/>
    <lineage>
        <taxon>Eukaryota</taxon>
        <taxon>Viridiplantae</taxon>
        <taxon>Streptophyta</taxon>
        <taxon>Embryophyta</taxon>
        <taxon>Tracheophyta</taxon>
        <taxon>Spermatophyta</taxon>
        <taxon>Magnoliopsida</taxon>
        <taxon>eudicotyledons</taxon>
        <taxon>Gunneridae</taxon>
        <taxon>Pentapetalae</taxon>
        <taxon>rosids</taxon>
        <taxon>fabids</taxon>
        <taxon>Fabales</taxon>
        <taxon>Fabaceae</taxon>
        <taxon>Papilionoideae</taxon>
        <taxon>50 kb inversion clade</taxon>
        <taxon>NPAAA clade</taxon>
        <taxon>Hologalegina</taxon>
        <taxon>IRL clade</taxon>
        <taxon>Trifolieae</taxon>
        <taxon>Trifolium</taxon>
    </lineage>
</organism>
<proteinExistence type="predicted"/>
<feature type="non-terminal residue" evidence="1">
    <location>
        <position position="1"/>
    </location>
</feature>
<comment type="caution">
    <text evidence="1">The sequence shown here is derived from an EMBL/GenBank/DDBJ whole genome shotgun (WGS) entry which is preliminary data.</text>
</comment>
<dbReference type="EMBL" id="LXQA010569557">
    <property type="protein sequence ID" value="MCI59760.1"/>
    <property type="molecule type" value="Genomic_DNA"/>
</dbReference>
<reference evidence="1 2" key="1">
    <citation type="journal article" date="2018" name="Front. Plant Sci.">
        <title>Red Clover (Trifolium pratense) and Zigzag Clover (T. medium) - A Picture of Genomic Similarities and Differences.</title>
        <authorList>
            <person name="Dluhosova J."/>
            <person name="Istvanek J."/>
            <person name="Nedelnik J."/>
            <person name="Repkova J."/>
        </authorList>
    </citation>
    <scope>NUCLEOTIDE SEQUENCE [LARGE SCALE GENOMIC DNA]</scope>
    <source>
        <strain evidence="2">cv. 10/8</strain>
        <tissue evidence="1">Leaf</tissue>
    </source>
</reference>
<name>A0A392THS9_9FABA</name>
<accession>A0A392THS9</accession>
<evidence type="ECO:0000313" key="1">
    <source>
        <dbReference type="EMBL" id="MCI59760.1"/>
    </source>
</evidence>
<feature type="non-terminal residue" evidence="1">
    <location>
        <position position="89"/>
    </location>
</feature>
<dbReference type="AlphaFoldDB" id="A0A392THS9"/>
<protein>
    <submittedName>
        <fullName evidence="1">Uncharacterized protein</fullName>
    </submittedName>
</protein>
<evidence type="ECO:0000313" key="2">
    <source>
        <dbReference type="Proteomes" id="UP000265520"/>
    </source>
</evidence>
<sequence>AQDVQPVSPFLLLGRPYPRGLECGLASCFVVEAVEAVPEQDVSGECYHDEEELSWTCGVSAGENENRSSEGVDFFPTLQFRDSVVATAR</sequence>